<dbReference type="Proteomes" id="UP000248795">
    <property type="component" value="Unassembled WGS sequence"/>
</dbReference>
<evidence type="ECO:0000313" key="2">
    <source>
        <dbReference type="Proteomes" id="UP000248795"/>
    </source>
</evidence>
<gene>
    <name evidence="1" type="ORF">DK847_05885</name>
</gene>
<evidence type="ECO:0000313" key="1">
    <source>
        <dbReference type="EMBL" id="PZF77956.1"/>
    </source>
</evidence>
<keyword evidence="2" id="KW-1185">Reference proteome</keyword>
<name>A0A2W2BWY5_9HYPH</name>
<sequence length="118" mass="12065">MAGSLADSRKDHAAAQLETLAASLRQFGGSLPSLPLIGSYAGAAAEGLDDLSGYVQDNDLAGMIADARELARRYPLAAFGSSVVAGLVIAQFLQARGSSVLEARRSSLRVSAEDGDAA</sequence>
<protein>
    <submittedName>
        <fullName evidence="1">Uncharacterized protein</fullName>
    </submittedName>
</protein>
<reference evidence="2" key="1">
    <citation type="submission" date="2018-06" db="EMBL/GenBank/DDBJ databases">
        <title>Aestuariibacter litoralis strain KCTC 52945T.</title>
        <authorList>
            <person name="Li X."/>
            <person name="Salam N."/>
            <person name="Li J.-L."/>
            <person name="Chen Y.-M."/>
            <person name="Yang Z.-W."/>
            <person name="Zhang L.-Y."/>
            <person name="Han M.-X."/>
            <person name="Xiao M."/>
            <person name="Li W.-J."/>
        </authorList>
    </citation>
    <scope>NUCLEOTIDE SEQUENCE [LARGE SCALE GENOMIC DNA]</scope>
    <source>
        <strain evidence="2">KCTC 52945</strain>
    </source>
</reference>
<proteinExistence type="predicted"/>
<accession>A0A2W2BWY5</accession>
<dbReference type="EMBL" id="QKVK01000002">
    <property type="protein sequence ID" value="PZF77956.1"/>
    <property type="molecule type" value="Genomic_DNA"/>
</dbReference>
<comment type="caution">
    <text evidence="1">The sequence shown here is derived from an EMBL/GenBank/DDBJ whole genome shotgun (WGS) entry which is preliminary data.</text>
</comment>
<organism evidence="1 2">
    <name type="scientific">Aestuariivirga litoralis</name>
    <dbReference type="NCBI Taxonomy" id="2650924"/>
    <lineage>
        <taxon>Bacteria</taxon>
        <taxon>Pseudomonadati</taxon>
        <taxon>Pseudomonadota</taxon>
        <taxon>Alphaproteobacteria</taxon>
        <taxon>Hyphomicrobiales</taxon>
        <taxon>Aestuariivirgaceae</taxon>
        <taxon>Aestuariivirga</taxon>
    </lineage>
</organism>
<dbReference type="AlphaFoldDB" id="A0A2W2BWY5"/>